<protein>
    <recommendedName>
        <fullName evidence="3">Spo0E like sporulation regulatory protein</fullName>
    </recommendedName>
</protein>
<proteinExistence type="predicted"/>
<gene>
    <name evidence="1" type="ORF">SPACI_000810</name>
</gene>
<reference evidence="1" key="1">
    <citation type="submission" date="2024-05" db="EMBL/GenBank/DDBJ databases">
        <title>Isolation and characterization of Sporomusa carbonis sp. nov., a carboxydotrophic hydrogenogen in the genus of Sporomusa isolated from a charcoal burning pile.</title>
        <authorList>
            <person name="Boeer T."/>
            <person name="Rosenbaum F."/>
            <person name="Eysell L."/>
            <person name="Mueller V."/>
            <person name="Daniel R."/>
            <person name="Poehlein A."/>
        </authorList>
    </citation>
    <scope>NUCLEOTIDE SEQUENCE [LARGE SCALE GENOMIC DNA]</scope>
    <source>
        <strain evidence="1">DSM 3132</strain>
    </source>
</reference>
<dbReference type="Gene3D" id="4.10.280.10">
    <property type="entry name" value="Helix-loop-helix DNA-binding domain"/>
    <property type="match status" value="1"/>
</dbReference>
<dbReference type="Pfam" id="PF09388">
    <property type="entry name" value="SpoOE-like"/>
    <property type="match status" value="1"/>
</dbReference>
<evidence type="ECO:0008006" key="3">
    <source>
        <dbReference type="Google" id="ProtNLM"/>
    </source>
</evidence>
<accession>A0ABZ3IW75</accession>
<keyword evidence="2" id="KW-1185">Reference proteome</keyword>
<dbReference type="Proteomes" id="UP000216052">
    <property type="component" value="Chromosome"/>
</dbReference>
<sequence length="63" mass="7308">MTLAEREQEIETVRVLLHRLVEQKVGDFADTEVAELSRHLDQLIVEYEMASVRQLQKDKLVSA</sequence>
<dbReference type="InterPro" id="IPR036638">
    <property type="entry name" value="HLH_DNA-bd_sf"/>
</dbReference>
<dbReference type="SUPFAM" id="SSF140500">
    <property type="entry name" value="BAS1536-like"/>
    <property type="match status" value="1"/>
</dbReference>
<organism evidence="1 2">
    <name type="scientific">Sporomusa acidovorans (strain ATCC 49682 / DSM 3132 / Mol)</name>
    <dbReference type="NCBI Taxonomy" id="1123286"/>
    <lineage>
        <taxon>Bacteria</taxon>
        <taxon>Bacillati</taxon>
        <taxon>Bacillota</taxon>
        <taxon>Negativicutes</taxon>
        <taxon>Selenomonadales</taxon>
        <taxon>Sporomusaceae</taxon>
        <taxon>Sporomusa</taxon>
    </lineage>
</organism>
<dbReference type="EMBL" id="CP155571">
    <property type="protein sequence ID" value="XFO70094.1"/>
    <property type="molecule type" value="Genomic_DNA"/>
</dbReference>
<dbReference type="InterPro" id="IPR018540">
    <property type="entry name" value="Spo0E-like"/>
</dbReference>
<name>A0ABZ3IW75_SPOA4</name>
<dbReference type="InterPro" id="IPR037208">
    <property type="entry name" value="Spo0E-like_sf"/>
</dbReference>
<evidence type="ECO:0000313" key="1">
    <source>
        <dbReference type="EMBL" id="XFO70094.1"/>
    </source>
</evidence>
<evidence type="ECO:0000313" key="2">
    <source>
        <dbReference type="Proteomes" id="UP000216052"/>
    </source>
</evidence>